<feature type="compositionally biased region" description="Polar residues" evidence="1">
    <location>
        <begin position="220"/>
        <end position="237"/>
    </location>
</feature>
<keyword evidence="2" id="KW-1133">Transmembrane helix</keyword>
<dbReference type="EMBL" id="JAWWNJ010000023">
    <property type="protein sequence ID" value="KAK7033089.1"/>
    <property type="molecule type" value="Genomic_DNA"/>
</dbReference>
<keyword evidence="2" id="KW-0472">Membrane</keyword>
<proteinExistence type="predicted"/>
<feature type="transmembrane region" description="Helical" evidence="2">
    <location>
        <begin position="36"/>
        <end position="60"/>
    </location>
</feature>
<reference evidence="3 4" key="1">
    <citation type="journal article" date="2024" name="J Genomics">
        <title>Draft genome sequencing and assembly of Favolaschia claudopus CIRM-BRFM 2984 isolated from oak limbs.</title>
        <authorList>
            <person name="Navarro D."/>
            <person name="Drula E."/>
            <person name="Chaduli D."/>
            <person name="Cazenave R."/>
            <person name="Ahrendt S."/>
            <person name="Wang J."/>
            <person name="Lipzen A."/>
            <person name="Daum C."/>
            <person name="Barry K."/>
            <person name="Grigoriev I.V."/>
            <person name="Favel A."/>
            <person name="Rosso M.N."/>
            <person name="Martin F."/>
        </authorList>
    </citation>
    <scope>NUCLEOTIDE SEQUENCE [LARGE SCALE GENOMIC DNA]</scope>
    <source>
        <strain evidence="3 4">CIRM-BRFM 2984</strain>
    </source>
</reference>
<comment type="caution">
    <text evidence="3">The sequence shown here is derived from an EMBL/GenBank/DDBJ whole genome shotgun (WGS) entry which is preliminary data.</text>
</comment>
<accession>A0AAW0C2J7</accession>
<dbReference type="AlphaFoldDB" id="A0AAW0C2J7"/>
<feature type="compositionally biased region" description="Low complexity" evidence="1">
    <location>
        <begin position="167"/>
        <end position="191"/>
    </location>
</feature>
<evidence type="ECO:0000256" key="1">
    <source>
        <dbReference type="SAM" id="MobiDB-lite"/>
    </source>
</evidence>
<dbReference type="Proteomes" id="UP001362999">
    <property type="component" value="Unassembled WGS sequence"/>
</dbReference>
<evidence type="ECO:0000313" key="3">
    <source>
        <dbReference type="EMBL" id="KAK7033089.1"/>
    </source>
</evidence>
<keyword evidence="2" id="KW-0812">Transmembrane</keyword>
<name>A0AAW0C2J7_9AGAR</name>
<keyword evidence="4" id="KW-1185">Reference proteome</keyword>
<feature type="region of interest" description="Disordered" evidence="1">
    <location>
        <begin position="102"/>
        <end position="240"/>
    </location>
</feature>
<evidence type="ECO:0008006" key="5">
    <source>
        <dbReference type="Google" id="ProtNLM"/>
    </source>
</evidence>
<sequence length="327" mass="35049">MFAPRDLAYSLFGGPLILNVGPTVNGEIIRVRVQPINTFSVAALIISIALFVCFMYFYLYPLFRQRATRRRGDAEKSQADEEEKTNLLSWLHFRSRDRFSSLATDDTAAEPIPSTPTLKRKPSTFARDSLVPHLSPTLPPPPPAYASRPNSPFGSRSNSPLSGSRVPSPLGSSRSAGPSSPQSPSLSSPNPVLTTTRAPAFDRLSPTSRAQFHPRHSEPNSRSLTAQFSPQNLTRSGTVPPRTTVAVRAFVAPRSVSAHTLHPEAADVPIPSRAKVYAAEGTQGSGDGRMQDGSGLGIGGAIGLAERGRVLKRGHSNSGMEGVGARF</sequence>
<evidence type="ECO:0000256" key="2">
    <source>
        <dbReference type="SAM" id="Phobius"/>
    </source>
</evidence>
<evidence type="ECO:0000313" key="4">
    <source>
        <dbReference type="Proteomes" id="UP001362999"/>
    </source>
</evidence>
<gene>
    <name evidence="3" type="ORF">R3P38DRAFT_782338</name>
</gene>
<feature type="compositionally biased region" description="Polar residues" evidence="1">
    <location>
        <begin position="153"/>
        <end position="162"/>
    </location>
</feature>
<protein>
    <recommendedName>
        <fullName evidence="5">Proteophosphoglycan ppg4</fullName>
    </recommendedName>
</protein>
<organism evidence="3 4">
    <name type="scientific">Favolaschia claudopus</name>
    <dbReference type="NCBI Taxonomy" id="2862362"/>
    <lineage>
        <taxon>Eukaryota</taxon>
        <taxon>Fungi</taxon>
        <taxon>Dikarya</taxon>
        <taxon>Basidiomycota</taxon>
        <taxon>Agaricomycotina</taxon>
        <taxon>Agaricomycetes</taxon>
        <taxon>Agaricomycetidae</taxon>
        <taxon>Agaricales</taxon>
        <taxon>Marasmiineae</taxon>
        <taxon>Mycenaceae</taxon>
        <taxon>Favolaschia</taxon>
    </lineage>
</organism>